<gene>
    <name evidence="4" type="ORF">MKW98_020532</name>
</gene>
<dbReference type="Pfam" id="PF21530">
    <property type="entry name" value="Pif1_2B_dom"/>
    <property type="match status" value="1"/>
</dbReference>
<sequence length="591" mass="66627">MALGLLEHDGEWHTAIQEAATTYSGRRLRELFVIILLNCKVTEPKKLWDDNWHTLAEDIEYNNKKLYGDQAVHLAEEFLKNCTLREIEQIFWKHNRTLKEDEFSDIPYPDMSGINIPENNLIHEEMNYDMGSLLEETENLKKGLNAEQELVFRQITNSVEANDGRLFFVYGSGGTGKTYLWRTLIASLRGQGKIVLAVASSGIASLLLPGGRTAHSRFKIPMRLNETSCCNVIKKSKLAELLCKVDLIIWDEAPMINRNGFEAVQRALADVMMETYGSKVLFGKKTVVLGGDFRQILPVIEGGSREDIVNASISKSKLNRRLAKWILDIGNGELPAISLDGSEDKDWIKIPSDLLIDYTMYPDFMNKRLDREYLAERSILVPKNECVHSINSHVLASIPGEEHTYLSADSIGPESSEYHSSIVFYDKEFLNKHEESGIASHKLTLKLGVPIMLLRNLNQVDGLCNGTRLIVTQLNKTVIEAEILTGPGVGNTVFIPRIVMTTPETSLPFILHRRQFPARVCYAMTINKSQGQSLPNVSVYLENPVFSHGQLYVAVSRTTRQQGLKILIKKNGNEPEGCTQNVVYKEIFENL</sequence>
<dbReference type="GO" id="GO:0006281">
    <property type="term" value="P:DNA repair"/>
    <property type="evidence" value="ECO:0007669"/>
    <property type="project" value="UniProtKB-KW"/>
</dbReference>
<keyword evidence="5" id="KW-1185">Reference proteome</keyword>
<name>A0AAD4SMP9_9MAGN</name>
<keyword evidence="1" id="KW-0347">Helicase</keyword>
<dbReference type="SUPFAM" id="SSF52540">
    <property type="entry name" value="P-loop containing nucleoside triphosphate hydrolases"/>
    <property type="match status" value="2"/>
</dbReference>
<organism evidence="4 5">
    <name type="scientific">Papaver atlanticum</name>
    <dbReference type="NCBI Taxonomy" id="357466"/>
    <lineage>
        <taxon>Eukaryota</taxon>
        <taxon>Viridiplantae</taxon>
        <taxon>Streptophyta</taxon>
        <taxon>Embryophyta</taxon>
        <taxon>Tracheophyta</taxon>
        <taxon>Spermatophyta</taxon>
        <taxon>Magnoliopsida</taxon>
        <taxon>Ranunculales</taxon>
        <taxon>Papaveraceae</taxon>
        <taxon>Papaveroideae</taxon>
        <taxon>Papaver</taxon>
    </lineage>
</organism>
<keyword evidence="1" id="KW-0547">Nucleotide-binding</keyword>
<dbReference type="EMBL" id="JAJJMB010009213">
    <property type="protein sequence ID" value="KAI3914985.1"/>
    <property type="molecule type" value="Genomic_DNA"/>
</dbReference>
<dbReference type="GO" id="GO:0006310">
    <property type="term" value="P:DNA recombination"/>
    <property type="evidence" value="ECO:0007669"/>
    <property type="project" value="UniProtKB-KW"/>
</dbReference>
<comment type="similarity">
    <text evidence="1">Belongs to the helicase family.</text>
</comment>
<dbReference type="GO" id="GO:0043139">
    <property type="term" value="F:5'-3' DNA helicase activity"/>
    <property type="evidence" value="ECO:0007669"/>
    <property type="project" value="UniProtKB-EC"/>
</dbReference>
<dbReference type="FunFam" id="3.40.50.300:FF:002884">
    <property type="entry name" value="ATP-dependent DNA helicase"/>
    <property type="match status" value="1"/>
</dbReference>
<dbReference type="Gene3D" id="3.40.50.300">
    <property type="entry name" value="P-loop containing nucleotide triphosphate hydrolases"/>
    <property type="match status" value="2"/>
</dbReference>
<evidence type="ECO:0000256" key="1">
    <source>
        <dbReference type="RuleBase" id="RU363044"/>
    </source>
</evidence>
<dbReference type="EC" id="5.6.2.3" evidence="1"/>
<proteinExistence type="inferred from homology"/>
<keyword evidence="1" id="KW-0227">DNA damage</keyword>
<dbReference type="GO" id="GO:0000723">
    <property type="term" value="P:telomere maintenance"/>
    <property type="evidence" value="ECO:0007669"/>
    <property type="project" value="InterPro"/>
</dbReference>
<reference evidence="4" key="1">
    <citation type="submission" date="2022-04" db="EMBL/GenBank/DDBJ databases">
        <title>A functionally conserved STORR gene fusion in Papaver species that diverged 16.8 million years ago.</title>
        <authorList>
            <person name="Catania T."/>
        </authorList>
    </citation>
    <scope>NUCLEOTIDE SEQUENCE</scope>
    <source>
        <strain evidence="4">S-188037</strain>
    </source>
</reference>
<evidence type="ECO:0000259" key="2">
    <source>
        <dbReference type="Pfam" id="PF05970"/>
    </source>
</evidence>
<dbReference type="GO" id="GO:0016787">
    <property type="term" value="F:hydrolase activity"/>
    <property type="evidence" value="ECO:0007669"/>
    <property type="project" value="UniProtKB-KW"/>
</dbReference>
<accession>A0AAD4SMP9</accession>
<keyword evidence="1" id="KW-0378">Hydrolase</keyword>
<protein>
    <recommendedName>
        <fullName evidence="1">ATP-dependent DNA helicase</fullName>
        <ecNumber evidence="1">5.6.2.3</ecNumber>
    </recommendedName>
</protein>
<keyword evidence="1" id="KW-0233">DNA recombination</keyword>
<dbReference type="AlphaFoldDB" id="A0AAD4SMP9"/>
<dbReference type="Proteomes" id="UP001202328">
    <property type="component" value="Unassembled WGS sequence"/>
</dbReference>
<dbReference type="InterPro" id="IPR010285">
    <property type="entry name" value="DNA_helicase_pif1-like_DEAD"/>
</dbReference>
<dbReference type="PANTHER" id="PTHR10492">
    <property type="match status" value="1"/>
</dbReference>
<comment type="caution">
    <text evidence="4">The sequence shown here is derived from an EMBL/GenBank/DDBJ whole genome shotgun (WGS) entry which is preliminary data.</text>
</comment>
<dbReference type="CDD" id="cd18809">
    <property type="entry name" value="SF1_C_RecD"/>
    <property type="match status" value="1"/>
</dbReference>
<comment type="cofactor">
    <cofactor evidence="1">
        <name>Mg(2+)</name>
        <dbReference type="ChEBI" id="CHEBI:18420"/>
    </cofactor>
</comment>
<feature type="domain" description="DNA helicase Pif1-like 2B" evidence="3">
    <location>
        <begin position="428"/>
        <end position="474"/>
    </location>
</feature>
<dbReference type="PANTHER" id="PTHR10492:SF90">
    <property type="entry name" value="ATP-DEPENDENT DNA HELICASE"/>
    <property type="match status" value="1"/>
</dbReference>
<feature type="domain" description="DNA helicase Pif1-like DEAD-box helicase" evidence="2">
    <location>
        <begin position="144"/>
        <end position="323"/>
    </location>
</feature>
<dbReference type="GO" id="GO:0005524">
    <property type="term" value="F:ATP binding"/>
    <property type="evidence" value="ECO:0007669"/>
    <property type="project" value="UniProtKB-KW"/>
</dbReference>
<keyword evidence="1" id="KW-0067">ATP-binding</keyword>
<evidence type="ECO:0000259" key="3">
    <source>
        <dbReference type="Pfam" id="PF21530"/>
    </source>
</evidence>
<evidence type="ECO:0000313" key="4">
    <source>
        <dbReference type="EMBL" id="KAI3914985.1"/>
    </source>
</evidence>
<evidence type="ECO:0000313" key="5">
    <source>
        <dbReference type="Proteomes" id="UP001202328"/>
    </source>
</evidence>
<dbReference type="InterPro" id="IPR027417">
    <property type="entry name" value="P-loop_NTPase"/>
</dbReference>
<keyword evidence="1" id="KW-0234">DNA repair</keyword>
<comment type="catalytic activity">
    <reaction evidence="1">
        <text>ATP + H2O = ADP + phosphate + H(+)</text>
        <dbReference type="Rhea" id="RHEA:13065"/>
        <dbReference type="ChEBI" id="CHEBI:15377"/>
        <dbReference type="ChEBI" id="CHEBI:15378"/>
        <dbReference type="ChEBI" id="CHEBI:30616"/>
        <dbReference type="ChEBI" id="CHEBI:43474"/>
        <dbReference type="ChEBI" id="CHEBI:456216"/>
        <dbReference type="EC" id="5.6.2.3"/>
    </reaction>
</comment>
<dbReference type="Pfam" id="PF05970">
    <property type="entry name" value="PIF1"/>
    <property type="match status" value="1"/>
</dbReference>
<dbReference type="InterPro" id="IPR049163">
    <property type="entry name" value="Pif1-like_2B_dom"/>
</dbReference>